<keyword evidence="4" id="KW-1185">Reference proteome</keyword>
<accession>A0A0P0USW5</accession>
<keyword evidence="1" id="KW-0812">Transmembrane</keyword>
<evidence type="ECO:0000256" key="1">
    <source>
        <dbReference type="SAM" id="Phobius"/>
    </source>
</evidence>
<sequence length="164" mass="18820">MKKFFRRYTPNPSELKNHKNLGWLGKHLHNASLWNFNRKSISKAFAVGLFCAFVPVPFQMLLAAPAAVVFSANLPISVALVWITNPLTMPPIFYGCYKLGAWILSVGIEQDFIMSLDYVWQVFDIIWQPFLLGCLIISVMSSALGYFGIQIIYRYKAYKRVNQF</sequence>
<organism evidence="3 4">
    <name type="scientific">endosymbiont of Bathymodiolus septemdierum str. Myojin knoll</name>
    <dbReference type="NCBI Taxonomy" id="1303921"/>
    <lineage>
        <taxon>Bacteria</taxon>
        <taxon>Pseudomonadati</taxon>
        <taxon>Pseudomonadota</taxon>
        <taxon>Gammaproteobacteria</taxon>
        <taxon>sulfur-oxidizing symbionts</taxon>
    </lineage>
</organism>
<dbReference type="PANTHER" id="PTHR40547">
    <property type="entry name" value="SLL0298 PROTEIN"/>
    <property type="match status" value="1"/>
</dbReference>
<evidence type="ECO:0000259" key="2">
    <source>
        <dbReference type="Pfam" id="PF09835"/>
    </source>
</evidence>
<name>A0A0P0USW5_9GAMM</name>
<feature type="transmembrane region" description="Helical" evidence="1">
    <location>
        <begin position="44"/>
        <end position="62"/>
    </location>
</feature>
<dbReference type="Pfam" id="PF09835">
    <property type="entry name" value="DUF2062"/>
    <property type="match status" value="1"/>
</dbReference>
<proteinExistence type="predicted"/>
<dbReference type="STRING" id="1303921.BSEPE_0999"/>
<dbReference type="OrthoDB" id="9786029at2"/>
<evidence type="ECO:0000313" key="3">
    <source>
        <dbReference type="EMBL" id="BAS67990.1"/>
    </source>
</evidence>
<dbReference type="AlphaFoldDB" id="A0A0P0USW5"/>
<dbReference type="InterPro" id="IPR018639">
    <property type="entry name" value="DUF2062"/>
</dbReference>
<dbReference type="RefSeq" id="WP_083502984.1">
    <property type="nucleotide sequence ID" value="NZ_AP013042.1"/>
</dbReference>
<feature type="domain" description="DUF2062" evidence="2">
    <location>
        <begin position="23"/>
        <end position="160"/>
    </location>
</feature>
<reference evidence="3 4" key="2">
    <citation type="journal article" date="2016" name="ISME J.">
        <title>Heterogeneous composition of key metabolic gene clusters in a vent mussel symbiont population.</title>
        <authorList>
            <person name="Ikuta T."/>
            <person name="Takaki Y."/>
            <person name="Nagai Y."/>
            <person name="Shimamura S."/>
            <person name="Tsuda M."/>
            <person name="Kawagucci S."/>
            <person name="Aoki Y."/>
            <person name="Inoue K."/>
            <person name="Teruya M."/>
            <person name="Satou K."/>
            <person name="Teruya K."/>
            <person name="Shimoji M."/>
            <person name="Tamotsu H."/>
            <person name="Hirano T."/>
            <person name="Maruyama T."/>
            <person name="Yoshida T."/>
        </authorList>
    </citation>
    <scope>NUCLEOTIDE SEQUENCE [LARGE SCALE GENOMIC DNA]</scope>
    <source>
        <strain evidence="3 4">Myojin Knoll</strain>
    </source>
</reference>
<dbReference type="EMBL" id="AP013042">
    <property type="protein sequence ID" value="BAS67990.1"/>
    <property type="molecule type" value="Genomic_DNA"/>
</dbReference>
<dbReference type="KEGG" id="ebh:BSEPE_0999"/>
<feature type="transmembrane region" description="Helical" evidence="1">
    <location>
        <begin position="126"/>
        <end position="149"/>
    </location>
</feature>
<keyword evidence="1" id="KW-1133">Transmembrane helix</keyword>
<gene>
    <name evidence="3" type="ORF">BSEPE_0999</name>
</gene>
<keyword evidence="1" id="KW-0472">Membrane</keyword>
<dbReference type="PANTHER" id="PTHR40547:SF1">
    <property type="entry name" value="SLL0298 PROTEIN"/>
    <property type="match status" value="1"/>
</dbReference>
<reference evidence="3 4" key="1">
    <citation type="journal article" date="2000" name="Mar. Ecol. Prog. Ser.">
        <title>Phylogenetic characterization of endosymbionts in three hydrothermal vent mussels: influence on host distributions.</title>
        <authorList>
            <person name="Fujiwara Y."/>
            <person name="Takai K."/>
            <person name="Uematsu K."/>
            <person name="Tsuchida S."/>
            <person name="Hunt J.C."/>
            <person name="Hashimoto J."/>
        </authorList>
    </citation>
    <scope>NUCLEOTIDE SEQUENCE [LARGE SCALE GENOMIC DNA]</scope>
    <source>
        <strain evidence="3 4">Myojin Knoll</strain>
    </source>
</reference>
<evidence type="ECO:0000313" key="4">
    <source>
        <dbReference type="Proteomes" id="UP000067399"/>
    </source>
</evidence>
<dbReference type="Proteomes" id="UP000067399">
    <property type="component" value="Chromosome"/>
</dbReference>
<protein>
    <recommendedName>
        <fullName evidence="2">DUF2062 domain-containing protein</fullName>
    </recommendedName>
</protein>